<accession>A0A9X3PBX6</accession>
<organism evidence="1 2">
    <name type="scientific">Glycomyces luteolus</name>
    <dbReference type="NCBI Taxonomy" id="2670330"/>
    <lineage>
        <taxon>Bacteria</taxon>
        <taxon>Bacillati</taxon>
        <taxon>Actinomycetota</taxon>
        <taxon>Actinomycetes</taxon>
        <taxon>Glycomycetales</taxon>
        <taxon>Glycomycetaceae</taxon>
        <taxon>Glycomyces</taxon>
    </lineage>
</organism>
<gene>
    <name evidence="1" type="ORF">O1R50_08880</name>
</gene>
<proteinExistence type="predicted"/>
<dbReference type="AlphaFoldDB" id="A0A9X3PBX6"/>
<keyword evidence="2" id="KW-1185">Reference proteome</keyword>
<evidence type="ECO:0000313" key="2">
    <source>
        <dbReference type="Proteomes" id="UP001146067"/>
    </source>
</evidence>
<evidence type="ECO:0000313" key="1">
    <source>
        <dbReference type="EMBL" id="MDA1359734.1"/>
    </source>
</evidence>
<name>A0A9X3PBX6_9ACTN</name>
<dbReference type="RefSeq" id="WP_270109610.1">
    <property type="nucleotide sequence ID" value="NZ_JAPZVP010000006.1"/>
</dbReference>
<protein>
    <submittedName>
        <fullName evidence="1">Uncharacterized protein</fullName>
    </submittedName>
</protein>
<dbReference type="EMBL" id="JAPZVP010000006">
    <property type="protein sequence ID" value="MDA1359734.1"/>
    <property type="molecule type" value="Genomic_DNA"/>
</dbReference>
<dbReference type="Proteomes" id="UP001146067">
    <property type="component" value="Unassembled WGS sequence"/>
</dbReference>
<comment type="caution">
    <text evidence="1">The sequence shown here is derived from an EMBL/GenBank/DDBJ whole genome shotgun (WGS) entry which is preliminary data.</text>
</comment>
<reference evidence="1" key="1">
    <citation type="submission" date="2022-12" db="EMBL/GenBank/DDBJ databases">
        <title>Gycomyces niveus sp.nov.,a novel actinomycete isolated from soil in Shouguan.</title>
        <authorList>
            <person name="Yang X."/>
        </authorList>
    </citation>
    <scope>NUCLEOTIDE SEQUENCE</scope>
    <source>
        <strain evidence="1">NEAU-A15</strain>
    </source>
</reference>
<sequence length="367" mass="39046">MHELRALAIWFPLVPRARPSCQPLDRRVEAVTAMAHQARTPTETAAALNLTALIASDVGAGDLAADLCWRQLRTFADHAPLNETHAGLAMEPVINLARLAIRAGDGDRAHKILDQTLAAAADGSAASIDGYPIDFTALTDSTGSRRAAHERLWTAFLSDGTRALTRAGRWDEALLASERRGGIGDRLLDGRQTAIIARLMAGDLDGAKAMIADTTAIDPWEKVLAAYLEACLAAATGCADTATCASLADMVRQLDLPPEQQLFQIRLGLSVLELTHLHAGNTPELTAALATIAARNGDAYAARDLLSDPVFQTLADERTTLSLTTALELAGLAPLQDPTLQHQHLQVVADVGLTRLQHLLGRVPEGA</sequence>